<evidence type="ECO:0000256" key="1">
    <source>
        <dbReference type="ARBA" id="ARBA00004141"/>
    </source>
</evidence>
<comment type="subcellular location">
    <subcellularLocation>
        <location evidence="1">Membrane</location>
        <topology evidence="1">Multi-pass membrane protein</topology>
    </subcellularLocation>
</comment>
<accession>A0A6A4XC92</accession>
<evidence type="ECO:0000256" key="11">
    <source>
        <dbReference type="ARBA" id="ARBA00023303"/>
    </source>
</evidence>
<gene>
    <name evidence="12" type="ORF">FJT64_001817</name>
</gene>
<evidence type="ECO:0000256" key="10">
    <source>
        <dbReference type="ARBA" id="ARBA00023201"/>
    </source>
</evidence>
<keyword evidence="10" id="KW-0739">Sodium transport</keyword>
<evidence type="ECO:0000256" key="3">
    <source>
        <dbReference type="ARBA" id="ARBA00022448"/>
    </source>
</evidence>
<evidence type="ECO:0000256" key="8">
    <source>
        <dbReference type="ARBA" id="ARBA00023065"/>
    </source>
</evidence>
<keyword evidence="5" id="KW-0812">Transmembrane</keyword>
<dbReference type="EMBL" id="VIIS01000203">
    <property type="protein sequence ID" value="KAF0311962.1"/>
    <property type="molecule type" value="Genomic_DNA"/>
</dbReference>
<name>A0A6A4XC92_AMPAM</name>
<dbReference type="InterPro" id="IPR001873">
    <property type="entry name" value="ENaC"/>
</dbReference>
<evidence type="ECO:0000256" key="2">
    <source>
        <dbReference type="ARBA" id="ARBA00007193"/>
    </source>
</evidence>
<dbReference type="AlphaFoldDB" id="A0A6A4XC92"/>
<dbReference type="GO" id="GO:0015280">
    <property type="term" value="F:ligand-gated sodium channel activity"/>
    <property type="evidence" value="ECO:0007669"/>
    <property type="project" value="TreeGrafter"/>
</dbReference>
<keyword evidence="6" id="KW-1133">Transmembrane helix</keyword>
<sequence>MGVLCQQLHSQYQEYRSQPVSSTVFRRQAPFPRLTLCPGSPLRDTVILQEAETLLVNGNVTLDQFYNISTLQMLESGSSGPNWHNRIRMESGVPAEGTVPGTSRLGTWGARYYLTVSLFGRKVHPMRCLTFEASEYLRARGENSLELELVLATTPVFTESKGTAYRLFVHGNEEPNVGDLVAQEIGPHVPKTLVQELGAGQTAAMRVTARLFSLINLRRRPCGEEPGYSETQCLKECLWRRLAANISCRLPHMVGAGVYLPDMSGPLNHLPLCARPVQMETASLINLRRRPCRTDPGYSETQCLKECLWRRLAANISCRLPHMVGAGVYLPDMSGPLDHLPLCARPVQMETARSGSPIRFCKRQAC</sequence>
<evidence type="ECO:0000256" key="9">
    <source>
        <dbReference type="ARBA" id="ARBA00023136"/>
    </source>
</evidence>
<dbReference type="Proteomes" id="UP000440578">
    <property type="component" value="Unassembled WGS sequence"/>
</dbReference>
<comment type="similarity">
    <text evidence="2">Belongs to the amiloride-sensitive sodium channel (TC 1.A.6) family.</text>
</comment>
<organism evidence="12 13">
    <name type="scientific">Amphibalanus amphitrite</name>
    <name type="common">Striped barnacle</name>
    <name type="synonym">Balanus amphitrite</name>
    <dbReference type="NCBI Taxonomy" id="1232801"/>
    <lineage>
        <taxon>Eukaryota</taxon>
        <taxon>Metazoa</taxon>
        <taxon>Ecdysozoa</taxon>
        <taxon>Arthropoda</taxon>
        <taxon>Crustacea</taxon>
        <taxon>Multicrustacea</taxon>
        <taxon>Cirripedia</taxon>
        <taxon>Thoracica</taxon>
        <taxon>Thoracicalcarea</taxon>
        <taxon>Balanomorpha</taxon>
        <taxon>Balanoidea</taxon>
        <taxon>Balanidae</taxon>
        <taxon>Amphibalaninae</taxon>
        <taxon>Amphibalanus</taxon>
    </lineage>
</organism>
<keyword evidence="4" id="KW-0894">Sodium channel</keyword>
<reference evidence="12 13" key="1">
    <citation type="submission" date="2019-07" db="EMBL/GenBank/DDBJ databases">
        <title>Draft genome assembly of a fouling barnacle, Amphibalanus amphitrite (Darwin, 1854): The first reference genome for Thecostraca.</title>
        <authorList>
            <person name="Kim W."/>
        </authorList>
    </citation>
    <scope>NUCLEOTIDE SEQUENCE [LARGE SCALE GENOMIC DNA]</scope>
    <source>
        <strain evidence="12">SNU_AA5</strain>
        <tissue evidence="12">Soma without cirri and trophi</tissue>
    </source>
</reference>
<keyword evidence="11" id="KW-0407">Ion channel</keyword>
<keyword evidence="9" id="KW-0472">Membrane</keyword>
<dbReference type="PANTHER" id="PTHR11690:SF300">
    <property type="entry name" value="PICKPOCKET PROTEIN 19"/>
    <property type="match status" value="1"/>
</dbReference>
<protein>
    <submittedName>
        <fullName evidence="12">Uncharacterized protein</fullName>
    </submittedName>
</protein>
<evidence type="ECO:0000256" key="4">
    <source>
        <dbReference type="ARBA" id="ARBA00022461"/>
    </source>
</evidence>
<evidence type="ECO:0000256" key="7">
    <source>
        <dbReference type="ARBA" id="ARBA00023053"/>
    </source>
</evidence>
<keyword evidence="3" id="KW-0813">Transport</keyword>
<dbReference type="PANTHER" id="PTHR11690">
    <property type="entry name" value="AMILORIDE-SENSITIVE SODIUM CHANNEL-RELATED"/>
    <property type="match status" value="1"/>
</dbReference>
<evidence type="ECO:0000313" key="13">
    <source>
        <dbReference type="Proteomes" id="UP000440578"/>
    </source>
</evidence>
<keyword evidence="8" id="KW-0406">Ion transport</keyword>
<comment type="caution">
    <text evidence="12">The sequence shown here is derived from an EMBL/GenBank/DDBJ whole genome shotgun (WGS) entry which is preliminary data.</text>
</comment>
<keyword evidence="13" id="KW-1185">Reference proteome</keyword>
<dbReference type="GO" id="GO:0005886">
    <property type="term" value="C:plasma membrane"/>
    <property type="evidence" value="ECO:0007669"/>
    <property type="project" value="TreeGrafter"/>
</dbReference>
<evidence type="ECO:0000256" key="6">
    <source>
        <dbReference type="ARBA" id="ARBA00022989"/>
    </source>
</evidence>
<proteinExistence type="inferred from homology"/>
<keyword evidence="7" id="KW-0915">Sodium</keyword>
<evidence type="ECO:0000256" key="5">
    <source>
        <dbReference type="ARBA" id="ARBA00022692"/>
    </source>
</evidence>
<evidence type="ECO:0000313" key="12">
    <source>
        <dbReference type="EMBL" id="KAF0311962.1"/>
    </source>
</evidence>